<keyword evidence="2" id="KW-1185">Reference proteome</keyword>
<keyword evidence="1" id="KW-0378">Hydrolase</keyword>
<accession>A0A2P1CCH2</accession>
<protein>
    <submittedName>
        <fullName evidence="1">ADP-ribosylglycohydrolase</fullName>
    </submittedName>
</protein>
<dbReference type="RefSeq" id="YP_009837460.1">
    <property type="nucleotide sequence ID" value="NC_048700.1"/>
</dbReference>
<sequence length="126" mass="13887">MKEIFVFGSNLAGNHHGGAARTAYKKHGARWGMGVGHYGNSYAIPTLDQNKGAMALEDIRTFVEGFIIYAASHPEWDFKVTRVGCGIAGIDDAVMAFMFKHATGNCSFDLAWQSYLGDEHTYWGTF</sequence>
<proteinExistence type="predicted"/>
<name>A0A2P1CCH2_9CAUD</name>
<dbReference type="GO" id="GO:0016787">
    <property type="term" value="F:hydrolase activity"/>
    <property type="evidence" value="ECO:0007669"/>
    <property type="project" value="UniProtKB-KW"/>
</dbReference>
<evidence type="ECO:0000313" key="1">
    <source>
        <dbReference type="EMBL" id="AVJ48930.1"/>
    </source>
</evidence>
<dbReference type="GeneID" id="55607650"/>
<organism evidence="1 2">
    <name type="scientific">Klebsiella phage KP8</name>
    <dbReference type="NCBI Taxonomy" id="2099850"/>
    <lineage>
        <taxon>Viruses</taxon>
        <taxon>Duplodnaviria</taxon>
        <taxon>Heunggongvirae</taxon>
        <taxon>Uroviricota</taxon>
        <taxon>Caudoviricetes</taxon>
        <taxon>Schitoviridae</taxon>
        <taxon>Enquatrovirinae</taxon>
        <taxon>Kaypoctavirus</taxon>
        <taxon>Kaypoctavirus KP8</taxon>
    </lineage>
</organism>
<dbReference type="EMBL" id="MG922974">
    <property type="protein sequence ID" value="AVJ48930.1"/>
    <property type="molecule type" value="Genomic_DNA"/>
</dbReference>
<dbReference type="Proteomes" id="UP000241488">
    <property type="component" value="Segment"/>
</dbReference>
<evidence type="ECO:0000313" key="2">
    <source>
        <dbReference type="Proteomes" id="UP000241488"/>
    </source>
</evidence>
<reference evidence="2" key="1">
    <citation type="submission" date="2018-02" db="EMBL/GenBank/DDBJ databases">
        <title>Complete genome of Klebsiella pneumoniae Podoviridae bacteriophage KP8.</title>
        <authorList>
            <person name="Bokovaya O."/>
            <person name="Tikunov A."/>
            <person name="Morozova V."/>
        </authorList>
    </citation>
    <scope>NUCLEOTIDE SEQUENCE [LARGE SCALE GENOMIC DNA]</scope>
</reference>
<dbReference type="KEGG" id="vg:55607650"/>